<keyword evidence="2 10" id="KW-0813">Transport</keyword>
<evidence type="ECO:0000313" key="15">
    <source>
        <dbReference type="EMBL" id="SVE70120.1"/>
    </source>
</evidence>
<comment type="similarity">
    <text evidence="1 10">Belongs to the peroxin-14 family.</text>
</comment>
<evidence type="ECO:0000256" key="4">
    <source>
        <dbReference type="ARBA" id="ARBA00023010"/>
    </source>
</evidence>
<evidence type="ECO:0000256" key="3">
    <source>
        <dbReference type="ARBA" id="ARBA00022927"/>
    </source>
</evidence>
<evidence type="ECO:0000256" key="1">
    <source>
        <dbReference type="ARBA" id="ARBA00005443"/>
    </source>
</evidence>
<organism evidence="15">
    <name type="scientific">Eubosmina coregoni</name>
    <dbReference type="NCBI Taxonomy" id="186181"/>
    <lineage>
        <taxon>Eukaryota</taxon>
        <taxon>Metazoa</taxon>
        <taxon>Ecdysozoa</taxon>
        <taxon>Arthropoda</taxon>
        <taxon>Crustacea</taxon>
        <taxon>Branchiopoda</taxon>
        <taxon>Diplostraca</taxon>
        <taxon>Cladocera</taxon>
        <taxon>Anomopoda</taxon>
        <taxon>Bosminidae</taxon>
        <taxon>Eubosmina</taxon>
    </lineage>
</organism>
<keyword evidence="13" id="KW-1133">Transmembrane helix</keyword>
<dbReference type="GO" id="GO:1990429">
    <property type="term" value="C:peroxisomal importomer complex"/>
    <property type="evidence" value="ECO:0007669"/>
    <property type="project" value="TreeGrafter"/>
</dbReference>
<dbReference type="Gene3D" id="1.10.10.10">
    <property type="entry name" value="Winged helix-like DNA-binding domain superfamily/Winged helix DNA-binding domain"/>
    <property type="match status" value="1"/>
</dbReference>
<evidence type="ECO:0000256" key="12">
    <source>
        <dbReference type="SAM" id="MobiDB-lite"/>
    </source>
</evidence>
<keyword evidence="4" id="KW-0811">Translocation</keyword>
<evidence type="ECO:0000256" key="6">
    <source>
        <dbReference type="ARBA" id="ARBA00023140"/>
    </source>
</evidence>
<dbReference type="InterPro" id="IPR006785">
    <property type="entry name" value="Pex14_N"/>
</dbReference>
<dbReference type="PANTHER" id="PTHR23058">
    <property type="entry name" value="PEROXISOMAL MEMBRANE PROTEIN PEX14"/>
    <property type="match status" value="1"/>
</dbReference>
<sequence length="304" mass="33190">MVNEMDITDTPTVTNKEVNQLPLRDDLVYTAVKFLQNPRVSSRPKSEKEVFLQKKGLTHAEIMAAFEGAGISTAQQDVMGHYSSVKMAQRDVGFLKSSPKSKWVIIRDILNGVVLFAGAAYSLRYLYRRFIAPFLFRKKEKSLGEKVDEMNKNLTLLVTDLSAAIKNLSDTVATLRARQTEKSEMKELKSEVASLKALLLGRRQFPAPPVIVSTPSIPAWQMAATSTSSDKLDLRTKQSNRGDGISLSSSPEIISVDDSLANQLPNVGDSSLARDPSESSESNSAEMVELGASNSGGSGEDDTD</sequence>
<dbReference type="InterPro" id="IPR036388">
    <property type="entry name" value="WH-like_DNA-bd_sf"/>
</dbReference>
<dbReference type="InterPro" id="IPR025655">
    <property type="entry name" value="PEX14"/>
</dbReference>
<evidence type="ECO:0000256" key="7">
    <source>
        <dbReference type="ARBA" id="ARBA00029502"/>
    </source>
</evidence>
<dbReference type="GO" id="GO:0005102">
    <property type="term" value="F:signaling receptor binding"/>
    <property type="evidence" value="ECO:0007669"/>
    <property type="project" value="TreeGrafter"/>
</dbReference>
<evidence type="ECO:0000259" key="14">
    <source>
        <dbReference type="Pfam" id="PF04695"/>
    </source>
</evidence>
<keyword evidence="6 10" id="KW-0576">Peroxisome</keyword>
<comment type="function">
    <text evidence="10">Component of the PEX13-PEX14 docking complex, a translocon channel that specifically mediates the import of peroxisomal cargo proteins bound to PEX5 receptor. The PEX13-PEX14 docking complex forms a large import pore which can be opened to a diameter of about 9 nm. Mechanistically, PEX5 receptor along with cargo proteins associates with the PEX14 subunit of the PEX13-PEX14 docking complex in the cytosol, leading to the insertion of the receptor into the organelle membrane with the concomitant translocation of the cargo into the peroxisome matrix.</text>
</comment>
<keyword evidence="5 10" id="KW-0472">Membrane</keyword>
<feature type="region of interest" description="Disordered" evidence="12">
    <location>
        <begin position="265"/>
        <end position="304"/>
    </location>
</feature>
<keyword evidence="13" id="KW-0812">Transmembrane</keyword>
<evidence type="ECO:0000256" key="2">
    <source>
        <dbReference type="ARBA" id="ARBA00022448"/>
    </source>
</evidence>
<evidence type="ECO:0000256" key="10">
    <source>
        <dbReference type="RuleBase" id="RU367032"/>
    </source>
</evidence>
<proteinExistence type="evidence at transcript level"/>
<comment type="subcellular location">
    <subcellularLocation>
        <location evidence="9 10">Peroxisome membrane</location>
    </subcellularLocation>
</comment>
<dbReference type="GO" id="GO:0005778">
    <property type="term" value="C:peroxisomal membrane"/>
    <property type="evidence" value="ECO:0007669"/>
    <property type="project" value="UniProtKB-SubCell"/>
</dbReference>
<feature type="region of interest" description="Disordered" evidence="12">
    <location>
        <begin position="228"/>
        <end position="250"/>
    </location>
</feature>
<protein>
    <recommendedName>
        <fullName evidence="7 10">Peroxisomal membrane protein PEX14</fullName>
    </recommendedName>
    <alternativeName>
        <fullName evidence="8 10">Peroxin-14</fullName>
    </alternativeName>
</protein>
<evidence type="ECO:0000256" key="11">
    <source>
        <dbReference type="SAM" id="Coils"/>
    </source>
</evidence>
<evidence type="ECO:0000256" key="5">
    <source>
        <dbReference type="ARBA" id="ARBA00023136"/>
    </source>
</evidence>
<dbReference type="PANTHER" id="PTHR23058:SF0">
    <property type="entry name" value="PEROXISOMAL MEMBRANE PROTEIN PEX14"/>
    <property type="match status" value="1"/>
</dbReference>
<gene>
    <name evidence="15" type="primary">EOG090X0FQ8</name>
</gene>
<reference evidence="15" key="1">
    <citation type="submission" date="2018-08" db="EMBL/GenBank/DDBJ databases">
        <authorList>
            <person name="Cornetti L."/>
        </authorList>
    </citation>
    <scope>NUCLEOTIDE SEQUENCE</scope>
    <source>
        <strain evidence="15">FI-BAL1-1</strain>
    </source>
</reference>
<accession>A0A4Y7LMC2</accession>
<keyword evidence="3 10" id="KW-0653">Protein transport</keyword>
<keyword evidence="11" id="KW-0175">Coiled coil</keyword>
<feature type="transmembrane region" description="Helical" evidence="13">
    <location>
        <begin position="109"/>
        <end position="127"/>
    </location>
</feature>
<dbReference type="Pfam" id="PF04695">
    <property type="entry name" value="Pex14_N"/>
    <property type="match status" value="1"/>
</dbReference>
<name>A0A4Y7LMC2_9CRUS</name>
<evidence type="ECO:0000256" key="13">
    <source>
        <dbReference type="SAM" id="Phobius"/>
    </source>
</evidence>
<dbReference type="AlphaFoldDB" id="A0A4Y7LMC2"/>
<feature type="coiled-coil region" evidence="11">
    <location>
        <begin position="158"/>
        <end position="198"/>
    </location>
</feature>
<dbReference type="GO" id="GO:0016560">
    <property type="term" value="P:protein import into peroxisome matrix, docking"/>
    <property type="evidence" value="ECO:0007669"/>
    <property type="project" value="UniProtKB-UniRule"/>
</dbReference>
<dbReference type="EMBL" id="LR000501">
    <property type="protein sequence ID" value="SVE70120.1"/>
    <property type="molecule type" value="mRNA"/>
</dbReference>
<feature type="domain" description="Peroxisome membrane anchor protein Pex14p N-terminal" evidence="14">
    <location>
        <begin position="24"/>
        <end position="67"/>
    </location>
</feature>
<evidence type="ECO:0000256" key="9">
    <source>
        <dbReference type="ARBA" id="ARBA00046271"/>
    </source>
</evidence>
<feature type="compositionally biased region" description="Polar residues" evidence="12">
    <location>
        <begin position="237"/>
        <end position="250"/>
    </location>
</feature>
<evidence type="ECO:0000256" key="8">
    <source>
        <dbReference type="ARBA" id="ARBA00029691"/>
    </source>
</evidence>